<evidence type="ECO:0000313" key="6">
    <source>
        <dbReference type="EMBL" id="CAD7705104.1"/>
    </source>
</evidence>
<dbReference type="PANTHER" id="PTHR11319">
    <property type="entry name" value="G PROTEIN-COUPLED RECEPTOR-RELATED"/>
    <property type="match status" value="1"/>
</dbReference>
<dbReference type="Proteomes" id="UP000708148">
    <property type="component" value="Unassembled WGS sequence"/>
</dbReference>
<evidence type="ECO:0000256" key="3">
    <source>
        <dbReference type="SAM" id="Phobius"/>
    </source>
</evidence>
<feature type="signal peptide" evidence="4">
    <location>
        <begin position="1"/>
        <end position="30"/>
    </location>
</feature>
<keyword evidence="3" id="KW-1133">Transmembrane helix</keyword>
<feature type="transmembrane region" description="Helical" evidence="3">
    <location>
        <begin position="731"/>
        <end position="758"/>
    </location>
</feature>
<feature type="region of interest" description="Disordered" evidence="2">
    <location>
        <begin position="1407"/>
        <end position="1449"/>
    </location>
</feature>
<dbReference type="EMBL" id="CAJHUC010003020">
    <property type="protein sequence ID" value="CAD7705104.1"/>
    <property type="molecule type" value="Genomic_DNA"/>
</dbReference>
<dbReference type="InterPro" id="IPR028081">
    <property type="entry name" value="Leu-bd"/>
</dbReference>
<feature type="transmembrane region" description="Helical" evidence="3">
    <location>
        <begin position="848"/>
        <end position="869"/>
    </location>
</feature>
<feature type="domain" description="Leucine-binding protein" evidence="5">
    <location>
        <begin position="53"/>
        <end position="417"/>
    </location>
</feature>
<evidence type="ECO:0000259" key="5">
    <source>
        <dbReference type="Pfam" id="PF13458"/>
    </source>
</evidence>
<keyword evidence="1 4" id="KW-0732">Signal</keyword>
<dbReference type="PANTHER" id="PTHR11319:SF35">
    <property type="entry name" value="OUTER MEMBRANE PROTEIN PMPC-RELATED"/>
    <property type="match status" value="1"/>
</dbReference>
<dbReference type="SUPFAM" id="SSF53822">
    <property type="entry name" value="Periplasmic binding protein-like I"/>
    <property type="match status" value="1"/>
</dbReference>
<reference evidence="6" key="1">
    <citation type="submission" date="2020-12" db="EMBL/GenBank/DDBJ databases">
        <authorList>
            <person name="Iha C."/>
        </authorList>
    </citation>
    <scope>NUCLEOTIDE SEQUENCE</scope>
</reference>
<feature type="compositionally biased region" description="Basic and acidic residues" evidence="2">
    <location>
        <begin position="1438"/>
        <end position="1449"/>
    </location>
</feature>
<keyword evidence="3" id="KW-0812">Transmembrane</keyword>
<dbReference type="Pfam" id="PF13458">
    <property type="entry name" value="Peripla_BP_6"/>
    <property type="match status" value="1"/>
</dbReference>
<evidence type="ECO:0000256" key="4">
    <source>
        <dbReference type="SAM" id="SignalP"/>
    </source>
</evidence>
<feature type="transmembrane region" description="Helical" evidence="3">
    <location>
        <begin position="984"/>
        <end position="1005"/>
    </location>
</feature>
<feature type="region of interest" description="Disordered" evidence="2">
    <location>
        <begin position="1336"/>
        <end position="1369"/>
    </location>
</feature>
<protein>
    <recommendedName>
        <fullName evidence="5">Leucine-binding protein domain-containing protein</fullName>
    </recommendedName>
</protein>
<organism evidence="6 7">
    <name type="scientific">Ostreobium quekettii</name>
    <dbReference type="NCBI Taxonomy" id="121088"/>
    <lineage>
        <taxon>Eukaryota</taxon>
        <taxon>Viridiplantae</taxon>
        <taxon>Chlorophyta</taxon>
        <taxon>core chlorophytes</taxon>
        <taxon>Ulvophyceae</taxon>
        <taxon>TCBD clade</taxon>
        <taxon>Bryopsidales</taxon>
        <taxon>Ostreobineae</taxon>
        <taxon>Ostreobiaceae</taxon>
        <taxon>Ostreobium</taxon>
    </lineage>
</organism>
<gene>
    <name evidence="6" type="ORF">OSTQU699_LOCUS10459</name>
</gene>
<dbReference type="Gene3D" id="3.40.50.2300">
    <property type="match status" value="2"/>
</dbReference>
<sequence length="1449" mass="162851">MMARPRVRLPGMAIALLGALLLAGSPRAGAQDGAGGAAFRVGAVLSSVNETRTMQDARRGYQLALDMVNALEDGRGLKVEGRDGAVHFRFEFTALDDLNDKENHTALVQTLLQGEAVHFMFGSHPKFAISESNISDAAGRILYHCCVGPDEVYQEGYRNVFGVTVTNRRYTELAISSMNLKQISRVAIVRQSDNIFTNTTCDEAVEYLSRFRRTVNVLTPNLLSPVINYTKAEVDGDPDWFRAYVRSLRDNQAEALIACALLPEGRRLFEALHEARYPLRTFFLTSGPTREDFVADLDPITANSILSAAQWSTDVQYKDSFFGSTQDYRDRYKDIFEITPSALAAGASAVAYTLTEAIKSAFKNCDVLAFKGNPDGLLFSPNLICDDQVNSNTGYERVRLALKGLNMDTFFGKVRFDEFQRNIGMDPVTTQIQVKQGKQGEQAHKNIVAVLPVEAASASLKMPADNAYRNTCISGQFLSTLAEHFFEPCQTCPEGEVTYQEDELSCRSCPPGHYWESATSCQVCPPTTQLSGNSTRGIGIESCVCQESYYHPDGDNRGKKCYECPTGAKCAGGVNVTLSSDSGICPEAGFWIEAETKEVYECEPRSLCLGGCDLTMQCKAGHTGRLCSFCQDEYYNFLGNCHECLPAFVFGFMVVALLIAWYILNVVVSNNVASLDMLLSWAQLANIIGEVDLNWPVKLSFMFNIANILDFDVDILSPSCLLPWSYKQNFIVQLLLPLIMTMLAIVGFLLSWMMYSFYRRCSEERRKMIHSSHWLHWLVNVPENRDQLLAKLDFTIAAFFSSLEVTYVTISKYCFDAFKCEDIGKQSVLRTSPDIECGSSEHRDIVKLGVVGSVVYTGGYLCFVSWKLWVLNREQSFPDPVNLRRYGWLYRRFELDYFWTSLIVVARKLLFVVVLVFVNNPAFQAGALAIIINASLMLHVYTAPYVDSFLDILFSFLLIALMFEAFGGVMFFSDNLLEENRQILEGIVLGSLFLLFAVFIVMFLWETRRLYHLQKVRHLHERVILDKEKWKLIDSKKQQRSEVSHELLGTFDPSFLYRALVTTPKNIEDWDKLTDMLKAFMSDQSETSYLSMGNKAKFWRNLVERFPELVDFLAVTDAETRAHFREFATALYNDFYLKKKVEDLPLYDVLNWRDRAALAQWLAMAKDEERTFFTSVMEKLFRTARGDEVAKLFETKVKSMGRSLSRPAASVQPPSFKWDLKRRRSKVHDDIIREINAGQGPLAHKASKKFRCAATRCDNVVCAAECAQNASLVSLKPYATVDMGMIVEEDIQTLEPCLQGGTSVCSPLRTGSETMACSSTHSSVLDNRCEEIDSSYELSRPSPLSPGWSTCYSTHEEGPGHNPGPSRGLESFEVFDSAKDRPGYGASVGLVTLLIYMFRRRLDWSDKDKRGVEASTPRECDAEDSSDFSKVELGAEQGESRDQSDKLSG</sequence>
<feature type="transmembrane region" description="Helical" evidence="3">
    <location>
        <begin position="645"/>
        <end position="664"/>
    </location>
</feature>
<feature type="chain" id="PRO_5035842793" description="Leucine-binding protein domain-containing protein" evidence="4">
    <location>
        <begin position="31"/>
        <end position="1449"/>
    </location>
</feature>
<comment type="caution">
    <text evidence="6">The sequence shown here is derived from an EMBL/GenBank/DDBJ whole genome shotgun (WGS) entry which is preliminary data.</text>
</comment>
<evidence type="ECO:0000256" key="1">
    <source>
        <dbReference type="ARBA" id="ARBA00022729"/>
    </source>
</evidence>
<name>A0A8S1JC20_9CHLO</name>
<evidence type="ECO:0000256" key="2">
    <source>
        <dbReference type="SAM" id="MobiDB-lite"/>
    </source>
</evidence>
<feature type="compositionally biased region" description="Basic and acidic residues" evidence="2">
    <location>
        <begin position="1407"/>
        <end position="1420"/>
    </location>
</feature>
<keyword evidence="3" id="KW-0472">Membrane</keyword>
<accession>A0A8S1JC20</accession>
<dbReference type="InterPro" id="IPR028082">
    <property type="entry name" value="Peripla_BP_I"/>
</dbReference>
<keyword evidence="7" id="KW-1185">Reference proteome</keyword>
<evidence type="ECO:0000313" key="7">
    <source>
        <dbReference type="Proteomes" id="UP000708148"/>
    </source>
</evidence>
<proteinExistence type="predicted"/>
<dbReference type="OrthoDB" id="536686at2759"/>
<feature type="transmembrane region" description="Helical" evidence="3">
    <location>
        <begin position="952"/>
        <end position="972"/>
    </location>
</feature>